<feature type="signal peptide" evidence="1">
    <location>
        <begin position="1"/>
        <end position="19"/>
    </location>
</feature>
<dbReference type="Pfam" id="PF24808">
    <property type="entry name" value="DUF7707"/>
    <property type="match status" value="1"/>
</dbReference>
<organism evidence="3 4">
    <name type="scientific">Amniculicola lignicola CBS 123094</name>
    <dbReference type="NCBI Taxonomy" id="1392246"/>
    <lineage>
        <taxon>Eukaryota</taxon>
        <taxon>Fungi</taxon>
        <taxon>Dikarya</taxon>
        <taxon>Ascomycota</taxon>
        <taxon>Pezizomycotina</taxon>
        <taxon>Dothideomycetes</taxon>
        <taxon>Pleosporomycetidae</taxon>
        <taxon>Pleosporales</taxon>
        <taxon>Amniculicolaceae</taxon>
        <taxon>Amniculicola</taxon>
    </lineage>
</organism>
<reference evidence="3" key="1">
    <citation type="journal article" date="2020" name="Stud. Mycol.">
        <title>101 Dothideomycetes genomes: a test case for predicting lifestyles and emergence of pathogens.</title>
        <authorList>
            <person name="Haridas S."/>
            <person name="Albert R."/>
            <person name="Binder M."/>
            <person name="Bloem J."/>
            <person name="Labutti K."/>
            <person name="Salamov A."/>
            <person name="Andreopoulos B."/>
            <person name="Baker S."/>
            <person name="Barry K."/>
            <person name="Bills G."/>
            <person name="Bluhm B."/>
            <person name="Cannon C."/>
            <person name="Castanera R."/>
            <person name="Culley D."/>
            <person name="Daum C."/>
            <person name="Ezra D."/>
            <person name="Gonzalez J."/>
            <person name="Henrissat B."/>
            <person name="Kuo A."/>
            <person name="Liang C."/>
            <person name="Lipzen A."/>
            <person name="Lutzoni F."/>
            <person name="Magnuson J."/>
            <person name="Mondo S."/>
            <person name="Nolan M."/>
            <person name="Ohm R."/>
            <person name="Pangilinan J."/>
            <person name="Park H.-J."/>
            <person name="Ramirez L."/>
            <person name="Alfaro M."/>
            <person name="Sun H."/>
            <person name="Tritt A."/>
            <person name="Yoshinaga Y."/>
            <person name="Zwiers L.-H."/>
            <person name="Turgeon B."/>
            <person name="Goodwin S."/>
            <person name="Spatafora J."/>
            <person name="Crous P."/>
            <person name="Grigoriev I."/>
        </authorList>
    </citation>
    <scope>NUCLEOTIDE SEQUENCE</scope>
    <source>
        <strain evidence="3">CBS 123094</strain>
    </source>
</reference>
<evidence type="ECO:0000256" key="1">
    <source>
        <dbReference type="SAM" id="SignalP"/>
    </source>
</evidence>
<keyword evidence="1" id="KW-0732">Signal</keyword>
<feature type="chain" id="PRO_5025389612" description="DUF7707 domain-containing protein" evidence="1">
    <location>
        <begin position="20"/>
        <end position="81"/>
    </location>
</feature>
<evidence type="ECO:0000259" key="2">
    <source>
        <dbReference type="Pfam" id="PF24808"/>
    </source>
</evidence>
<dbReference type="PANTHER" id="PTHR38118:SF2">
    <property type="entry name" value="CDP-ALCOHOL PHOSPHATIDYLTRANSFERASE PROTEIN"/>
    <property type="match status" value="1"/>
</dbReference>
<sequence length="81" mass="8543">MLYSALLVVAATFSSFVSAQNTSAGPCCNVSSTLVPQNLRSDWCEAQRNTCPEICGGYGKLKSGGNTCDPVGSLHIRRSSQ</sequence>
<dbReference type="InterPro" id="IPR056124">
    <property type="entry name" value="DUF7707"/>
</dbReference>
<dbReference type="EMBL" id="ML977607">
    <property type="protein sequence ID" value="KAF1998085.1"/>
    <property type="molecule type" value="Genomic_DNA"/>
</dbReference>
<evidence type="ECO:0000313" key="3">
    <source>
        <dbReference type="EMBL" id="KAF1998085.1"/>
    </source>
</evidence>
<dbReference type="OrthoDB" id="2121879at2759"/>
<dbReference type="AlphaFoldDB" id="A0A6A5WFX6"/>
<evidence type="ECO:0000313" key="4">
    <source>
        <dbReference type="Proteomes" id="UP000799779"/>
    </source>
</evidence>
<gene>
    <name evidence="3" type="ORF">P154DRAFT_268256</name>
</gene>
<dbReference type="Proteomes" id="UP000799779">
    <property type="component" value="Unassembled WGS sequence"/>
</dbReference>
<dbReference type="PANTHER" id="PTHR38118">
    <property type="entry name" value="ANCHORED CELL WALL PROTEIN 11-RELATED"/>
    <property type="match status" value="1"/>
</dbReference>
<feature type="domain" description="DUF7707" evidence="2">
    <location>
        <begin position="29"/>
        <end position="70"/>
    </location>
</feature>
<name>A0A6A5WFX6_9PLEO</name>
<protein>
    <recommendedName>
        <fullName evidence="2">DUF7707 domain-containing protein</fullName>
    </recommendedName>
</protein>
<proteinExistence type="predicted"/>
<accession>A0A6A5WFX6</accession>
<keyword evidence="4" id="KW-1185">Reference proteome</keyword>